<accession>G0LM49</accession>
<protein>
    <recommendedName>
        <fullName evidence="1">DUF5615 domain-containing protein</fullName>
    </recommendedName>
</protein>
<dbReference type="RefSeq" id="WP_014556604.1">
    <property type="nucleotide sequence ID" value="NC_017459.1"/>
</dbReference>
<evidence type="ECO:0000259" key="1">
    <source>
        <dbReference type="Pfam" id="PF18480"/>
    </source>
</evidence>
<dbReference type="GeneID" id="12448214"/>
<dbReference type="OrthoDB" id="147476at2157"/>
<evidence type="ECO:0000313" key="3">
    <source>
        <dbReference type="Proteomes" id="UP000007954"/>
    </source>
</evidence>
<sequence>MQWAFFIDANLEPRTAEILREENYRAEYSDYVLHEDADDYNDILPYVQREELMIVTADIKNFAPLASSRHEGLLLLNNQRASAYAVANAILNIIDAYKSPSNMSGKVENLDPWIQE</sequence>
<evidence type="ECO:0000313" key="2">
    <source>
        <dbReference type="EMBL" id="CCC41169.1"/>
    </source>
</evidence>
<name>G0LM49_HALWC</name>
<dbReference type="KEGG" id="hwc:Hqrw_3403"/>
<reference evidence="2 3" key="1">
    <citation type="journal article" date="2011" name="PLoS ONE">
        <title>Haloquadratum walsbyi: limited diversity in a global pond.</title>
        <authorList>
            <person name="Dyall-Smith M."/>
            <person name="Pfeiffer F."/>
            <person name="Klee K."/>
            <person name="Palm P."/>
            <person name="Gross K."/>
            <person name="Schuster S.C."/>
            <person name="Rampp M."/>
            <person name="Oesterhelt D."/>
        </authorList>
    </citation>
    <scope>NUCLEOTIDE SEQUENCE [LARGE SCALE GENOMIC DNA]</scope>
    <source>
        <strain evidence="3">DSM 16854 / JCM 12705 / C23</strain>
    </source>
</reference>
<dbReference type="InterPro" id="IPR041049">
    <property type="entry name" value="DUF5615"/>
</dbReference>
<proteinExistence type="predicted"/>
<dbReference type="Pfam" id="PF18480">
    <property type="entry name" value="DUF5615"/>
    <property type="match status" value="1"/>
</dbReference>
<feature type="domain" description="DUF5615" evidence="1">
    <location>
        <begin position="5"/>
        <end position="99"/>
    </location>
</feature>
<dbReference type="AlphaFoldDB" id="G0LM49"/>
<dbReference type="HOGENOM" id="CLU_168716_0_0_2"/>
<dbReference type="EMBL" id="FR746099">
    <property type="protein sequence ID" value="CCC41169.1"/>
    <property type="molecule type" value="Genomic_DNA"/>
</dbReference>
<dbReference type="Proteomes" id="UP000007954">
    <property type="component" value="Chromosome"/>
</dbReference>
<organism evidence="2 3">
    <name type="scientific">Haloquadratum walsbyi (strain DSM 16854 / JCM 12705 / C23)</name>
    <dbReference type="NCBI Taxonomy" id="768065"/>
    <lineage>
        <taxon>Archaea</taxon>
        <taxon>Methanobacteriati</taxon>
        <taxon>Methanobacteriota</taxon>
        <taxon>Stenosarchaea group</taxon>
        <taxon>Halobacteria</taxon>
        <taxon>Halobacteriales</taxon>
        <taxon>Haloferacaceae</taxon>
        <taxon>Haloquadratum</taxon>
    </lineage>
</organism>
<gene>
    <name evidence="2" type="ordered locus">Hqrw_3403</name>
</gene>